<evidence type="ECO:0000313" key="2">
    <source>
        <dbReference type="Proteomes" id="UP001415857"/>
    </source>
</evidence>
<name>A0AAP0RW26_LIQFO</name>
<dbReference type="AlphaFoldDB" id="A0AAP0RW26"/>
<gene>
    <name evidence="1" type="ORF">L1049_025092</name>
</gene>
<accession>A0AAP0RW26</accession>
<protein>
    <submittedName>
        <fullName evidence="1">Uncharacterized protein</fullName>
    </submittedName>
</protein>
<organism evidence="1 2">
    <name type="scientific">Liquidambar formosana</name>
    <name type="common">Formosan gum</name>
    <dbReference type="NCBI Taxonomy" id="63359"/>
    <lineage>
        <taxon>Eukaryota</taxon>
        <taxon>Viridiplantae</taxon>
        <taxon>Streptophyta</taxon>
        <taxon>Embryophyta</taxon>
        <taxon>Tracheophyta</taxon>
        <taxon>Spermatophyta</taxon>
        <taxon>Magnoliopsida</taxon>
        <taxon>eudicotyledons</taxon>
        <taxon>Gunneridae</taxon>
        <taxon>Pentapetalae</taxon>
        <taxon>Saxifragales</taxon>
        <taxon>Altingiaceae</taxon>
        <taxon>Liquidambar</taxon>
    </lineage>
</organism>
<keyword evidence="2" id="KW-1185">Reference proteome</keyword>
<comment type="caution">
    <text evidence="1">The sequence shown here is derived from an EMBL/GenBank/DDBJ whole genome shotgun (WGS) entry which is preliminary data.</text>
</comment>
<dbReference type="EMBL" id="JBBPBK010000005">
    <property type="protein sequence ID" value="KAK9285891.1"/>
    <property type="molecule type" value="Genomic_DNA"/>
</dbReference>
<evidence type="ECO:0000313" key="1">
    <source>
        <dbReference type="EMBL" id="KAK9285891.1"/>
    </source>
</evidence>
<dbReference type="Proteomes" id="UP001415857">
    <property type="component" value="Unassembled WGS sequence"/>
</dbReference>
<proteinExistence type="predicted"/>
<dbReference type="Gene3D" id="3.40.50.720">
    <property type="entry name" value="NAD(P)-binding Rossmann-like Domain"/>
    <property type="match status" value="1"/>
</dbReference>
<sequence>MGRKYIIHPLLTSERVRLPHIFVKLLKEEFGYDDAFNYNTETDFDAALKKFFVIDVDVAELYRKHT</sequence>
<reference evidence="1 2" key="1">
    <citation type="journal article" date="2024" name="Plant J.">
        <title>Genome sequences and population genomics reveal climatic adaptation and genomic divergence between two closely related sweetgum species.</title>
        <authorList>
            <person name="Xu W.Q."/>
            <person name="Ren C.Q."/>
            <person name="Zhang X.Y."/>
            <person name="Comes H.P."/>
            <person name="Liu X.H."/>
            <person name="Li Y.G."/>
            <person name="Kettle C.J."/>
            <person name="Jalonen R."/>
            <person name="Gaisberger H."/>
            <person name="Ma Y.Z."/>
            <person name="Qiu Y.X."/>
        </authorList>
    </citation>
    <scope>NUCLEOTIDE SEQUENCE [LARGE SCALE GENOMIC DNA]</scope>
    <source>
        <strain evidence="1">Hangzhou</strain>
    </source>
</reference>